<feature type="non-terminal residue" evidence="4">
    <location>
        <position position="1"/>
    </location>
</feature>
<dbReference type="HOGENOM" id="CLU_862080_0_0_1"/>
<keyword evidence="2" id="KW-0472">Membrane</keyword>
<dbReference type="EMBL" id="JH795876">
    <property type="protein sequence ID" value="EJT97549.1"/>
    <property type="molecule type" value="Genomic_DNA"/>
</dbReference>
<dbReference type="Proteomes" id="UP000030653">
    <property type="component" value="Unassembled WGS sequence"/>
</dbReference>
<dbReference type="RefSeq" id="XP_040624447.1">
    <property type="nucleotide sequence ID" value="XM_040775955.1"/>
</dbReference>
<name>M5FRE4_DACPD</name>
<keyword evidence="2" id="KW-0812">Transmembrane</keyword>
<evidence type="ECO:0000313" key="5">
    <source>
        <dbReference type="Proteomes" id="UP000030653"/>
    </source>
</evidence>
<dbReference type="Pfam" id="PF20153">
    <property type="entry name" value="DUF6535"/>
    <property type="match status" value="1"/>
</dbReference>
<feature type="domain" description="DUF6535" evidence="3">
    <location>
        <begin position="106"/>
        <end position="283"/>
    </location>
</feature>
<dbReference type="STRING" id="1858805.M5FRE4"/>
<feature type="transmembrane region" description="Helical" evidence="2">
    <location>
        <begin position="203"/>
        <end position="222"/>
    </location>
</feature>
<feature type="transmembrane region" description="Helical" evidence="2">
    <location>
        <begin position="130"/>
        <end position="154"/>
    </location>
</feature>
<accession>M5FRE4</accession>
<dbReference type="GeneID" id="63691017"/>
<keyword evidence="2" id="KW-1133">Transmembrane helix</keyword>
<feature type="region of interest" description="Disordered" evidence="1">
    <location>
        <begin position="48"/>
        <end position="81"/>
    </location>
</feature>
<dbReference type="AlphaFoldDB" id="M5FRE4"/>
<evidence type="ECO:0000256" key="1">
    <source>
        <dbReference type="SAM" id="MobiDB-lite"/>
    </source>
</evidence>
<feature type="transmembrane region" description="Helical" evidence="2">
    <location>
        <begin position="252"/>
        <end position="281"/>
    </location>
</feature>
<evidence type="ECO:0000313" key="4">
    <source>
        <dbReference type="EMBL" id="EJT97549.1"/>
    </source>
</evidence>
<sequence>MYAVLTGCPLSTSICDAASTLYTLSCRQGAYFVLLLVSLLLDMGNNSPEQARASPHIETSNTGDEKRTDTNTPLQDTQPWGRPAVDRNFANDLPSWIGKGDNSPVWSLYNRRAADVHGTRIEKWDANMDVLLVFSALFSAVLTAFLVASLGALFPHNSQHTVDALVVLSAQIGALNNPGVVPPEPYQIPNSFVPTTMSVCINGLWLISLTISLFTSVVAMLAKQWFGAYSADLSSVEMEQARQRQFRYTGIIVWHVHTMVNFLPILLHIAVFIFLVGFIVYPWGVNTVLTAIMATIWLSAGILYVLVSLAPIIFTSCPYKSQL</sequence>
<feature type="transmembrane region" description="Helical" evidence="2">
    <location>
        <begin position="287"/>
        <end position="314"/>
    </location>
</feature>
<dbReference type="OMA" id="MATIWLS"/>
<dbReference type="InterPro" id="IPR045338">
    <property type="entry name" value="DUF6535"/>
</dbReference>
<organism evidence="4 5">
    <name type="scientific">Dacryopinax primogenitus (strain DJM 731)</name>
    <name type="common">Brown rot fungus</name>
    <dbReference type="NCBI Taxonomy" id="1858805"/>
    <lineage>
        <taxon>Eukaryota</taxon>
        <taxon>Fungi</taxon>
        <taxon>Dikarya</taxon>
        <taxon>Basidiomycota</taxon>
        <taxon>Agaricomycotina</taxon>
        <taxon>Dacrymycetes</taxon>
        <taxon>Dacrymycetales</taxon>
        <taxon>Dacrymycetaceae</taxon>
        <taxon>Dacryopinax</taxon>
    </lineage>
</organism>
<keyword evidence="5" id="KW-1185">Reference proteome</keyword>
<proteinExistence type="predicted"/>
<protein>
    <recommendedName>
        <fullName evidence="3">DUF6535 domain-containing protein</fullName>
    </recommendedName>
</protein>
<gene>
    <name evidence="4" type="ORF">DACRYDRAFT_71837</name>
</gene>
<dbReference type="OrthoDB" id="3269725at2759"/>
<reference evidence="4 5" key="1">
    <citation type="journal article" date="2012" name="Science">
        <title>The Paleozoic origin of enzymatic lignin decomposition reconstructed from 31 fungal genomes.</title>
        <authorList>
            <person name="Floudas D."/>
            <person name="Binder M."/>
            <person name="Riley R."/>
            <person name="Barry K."/>
            <person name="Blanchette R.A."/>
            <person name="Henrissat B."/>
            <person name="Martinez A.T."/>
            <person name="Otillar R."/>
            <person name="Spatafora J.W."/>
            <person name="Yadav J.S."/>
            <person name="Aerts A."/>
            <person name="Benoit I."/>
            <person name="Boyd A."/>
            <person name="Carlson A."/>
            <person name="Copeland A."/>
            <person name="Coutinho P.M."/>
            <person name="de Vries R.P."/>
            <person name="Ferreira P."/>
            <person name="Findley K."/>
            <person name="Foster B."/>
            <person name="Gaskell J."/>
            <person name="Glotzer D."/>
            <person name="Gorecki P."/>
            <person name="Heitman J."/>
            <person name="Hesse C."/>
            <person name="Hori C."/>
            <person name="Igarashi K."/>
            <person name="Jurgens J.A."/>
            <person name="Kallen N."/>
            <person name="Kersten P."/>
            <person name="Kohler A."/>
            <person name="Kuees U."/>
            <person name="Kumar T.K.A."/>
            <person name="Kuo A."/>
            <person name="LaButti K."/>
            <person name="Larrondo L.F."/>
            <person name="Lindquist E."/>
            <person name="Ling A."/>
            <person name="Lombard V."/>
            <person name="Lucas S."/>
            <person name="Lundell T."/>
            <person name="Martin R."/>
            <person name="McLaughlin D.J."/>
            <person name="Morgenstern I."/>
            <person name="Morin E."/>
            <person name="Murat C."/>
            <person name="Nagy L.G."/>
            <person name="Nolan M."/>
            <person name="Ohm R.A."/>
            <person name="Patyshakuliyeva A."/>
            <person name="Rokas A."/>
            <person name="Ruiz-Duenas F.J."/>
            <person name="Sabat G."/>
            <person name="Salamov A."/>
            <person name="Samejima M."/>
            <person name="Schmutz J."/>
            <person name="Slot J.C."/>
            <person name="St John F."/>
            <person name="Stenlid J."/>
            <person name="Sun H."/>
            <person name="Sun S."/>
            <person name="Syed K."/>
            <person name="Tsang A."/>
            <person name="Wiebenga A."/>
            <person name="Young D."/>
            <person name="Pisabarro A."/>
            <person name="Eastwood D.C."/>
            <person name="Martin F."/>
            <person name="Cullen D."/>
            <person name="Grigoriev I.V."/>
            <person name="Hibbett D.S."/>
        </authorList>
    </citation>
    <scope>NUCLEOTIDE SEQUENCE [LARGE SCALE GENOMIC DNA]</scope>
    <source>
        <strain evidence="4 5">DJM-731 SS1</strain>
    </source>
</reference>
<evidence type="ECO:0000256" key="2">
    <source>
        <dbReference type="SAM" id="Phobius"/>
    </source>
</evidence>
<evidence type="ECO:0000259" key="3">
    <source>
        <dbReference type="Pfam" id="PF20153"/>
    </source>
</evidence>